<organism evidence="1 2">
    <name type="scientific">Hyaloscypha variabilis (strain UAMH 11265 / GT02V1 / F)</name>
    <name type="common">Meliniomyces variabilis</name>
    <dbReference type="NCBI Taxonomy" id="1149755"/>
    <lineage>
        <taxon>Eukaryota</taxon>
        <taxon>Fungi</taxon>
        <taxon>Dikarya</taxon>
        <taxon>Ascomycota</taxon>
        <taxon>Pezizomycotina</taxon>
        <taxon>Leotiomycetes</taxon>
        <taxon>Helotiales</taxon>
        <taxon>Hyaloscyphaceae</taxon>
        <taxon>Hyaloscypha</taxon>
        <taxon>Hyaloscypha variabilis</taxon>
    </lineage>
</organism>
<name>A0A2J6RQR1_HYAVF</name>
<dbReference type="EMBL" id="KZ613945">
    <property type="protein sequence ID" value="PMD40840.1"/>
    <property type="molecule type" value="Genomic_DNA"/>
</dbReference>
<keyword evidence="2" id="KW-1185">Reference proteome</keyword>
<proteinExistence type="predicted"/>
<sequence length="154" mass="17031">MLSPYVRTFPFRVGWRLATFSSDWSSTSSTHNKLLNGASTGDKNIKAALQVSKWIFAIFCKNTDVDILIYDVETGSKVKEYLKPDGKVFDTPMKSQIDVSGLQLKETSLPSCQLDCCLRVFVSNQTSQLEFPSLDATGFGPAQYWQAAAAPSTM</sequence>
<accession>A0A2J6RQR1</accession>
<reference evidence="1 2" key="1">
    <citation type="submission" date="2016-04" db="EMBL/GenBank/DDBJ databases">
        <title>A degradative enzymes factory behind the ericoid mycorrhizal symbiosis.</title>
        <authorList>
            <consortium name="DOE Joint Genome Institute"/>
            <person name="Martino E."/>
            <person name="Morin E."/>
            <person name="Grelet G."/>
            <person name="Kuo A."/>
            <person name="Kohler A."/>
            <person name="Daghino S."/>
            <person name="Barry K."/>
            <person name="Choi C."/>
            <person name="Cichocki N."/>
            <person name="Clum A."/>
            <person name="Copeland A."/>
            <person name="Hainaut M."/>
            <person name="Haridas S."/>
            <person name="Labutti K."/>
            <person name="Lindquist E."/>
            <person name="Lipzen A."/>
            <person name="Khouja H.-R."/>
            <person name="Murat C."/>
            <person name="Ohm R."/>
            <person name="Olson A."/>
            <person name="Spatafora J."/>
            <person name="Veneault-Fourrey C."/>
            <person name="Henrissat B."/>
            <person name="Grigoriev I."/>
            <person name="Martin F."/>
            <person name="Perotto S."/>
        </authorList>
    </citation>
    <scope>NUCLEOTIDE SEQUENCE [LARGE SCALE GENOMIC DNA]</scope>
    <source>
        <strain evidence="1 2">F</strain>
    </source>
</reference>
<evidence type="ECO:0000313" key="1">
    <source>
        <dbReference type="EMBL" id="PMD40840.1"/>
    </source>
</evidence>
<evidence type="ECO:0000313" key="2">
    <source>
        <dbReference type="Proteomes" id="UP000235786"/>
    </source>
</evidence>
<protein>
    <submittedName>
        <fullName evidence="1">Uncharacterized protein</fullName>
    </submittedName>
</protein>
<dbReference type="AlphaFoldDB" id="A0A2J6RQR1"/>
<gene>
    <name evidence="1" type="ORF">L207DRAFT_583017</name>
</gene>
<dbReference type="Proteomes" id="UP000235786">
    <property type="component" value="Unassembled WGS sequence"/>
</dbReference>